<feature type="active site" evidence="11">
    <location>
        <position position="144"/>
    </location>
</feature>
<evidence type="ECO:0000256" key="10">
    <source>
        <dbReference type="ARBA" id="ARBA00049596"/>
    </source>
</evidence>
<evidence type="ECO:0000256" key="4">
    <source>
        <dbReference type="ARBA" id="ARBA00022722"/>
    </source>
</evidence>
<dbReference type="CDD" id="cd00593">
    <property type="entry name" value="RIBOc"/>
    <property type="match status" value="1"/>
</dbReference>
<dbReference type="GO" id="GO:0006364">
    <property type="term" value="P:rRNA processing"/>
    <property type="evidence" value="ECO:0007669"/>
    <property type="project" value="UniProtKB-UniRule"/>
</dbReference>
<dbReference type="GO" id="GO:0004525">
    <property type="term" value="F:ribonuclease III activity"/>
    <property type="evidence" value="ECO:0007669"/>
    <property type="project" value="UniProtKB-UniRule"/>
</dbReference>
<dbReference type="GO" id="GO:0019843">
    <property type="term" value="F:rRNA binding"/>
    <property type="evidence" value="ECO:0007669"/>
    <property type="project" value="UniProtKB-KW"/>
</dbReference>
<keyword evidence="9 11" id="KW-0694">RNA-binding</keyword>
<evidence type="ECO:0000313" key="15">
    <source>
        <dbReference type="Proteomes" id="UP001198220"/>
    </source>
</evidence>
<dbReference type="CDD" id="cd00048">
    <property type="entry name" value="DSRM_SF"/>
    <property type="match status" value="2"/>
</dbReference>
<dbReference type="PANTHER" id="PTHR14950:SF37">
    <property type="entry name" value="ENDORIBONUCLEASE DICER"/>
    <property type="match status" value="1"/>
</dbReference>
<dbReference type="AlphaFoldDB" id="A0AAE3D9Q1"/>
<dbReference type="EMBL" id="JAJEPS010000005">
    <property type="protein sequence ID" value="MCC2126018.1"/>
    <property type="molecule type" value="Genomic_DNA"/>
</dbReference>
<dbReference type="Pfam" id="PF14622">
    <property type="entry name" value="Ribonucleas_3_3"/>
    <property type="match status" value="1"/>
</dbReference>
<feature type="binding site" evidence="11">
    <location>
        <position position="45"/>
    </location>
    <ligand>
        <name>Mg(2+)</name>
        <dbReference type="ChEBI" id="CHEBI:18420"/>
    </ligand>
</feature>
<proteinExistence type="inferred from homology"/>
<feature type="domain" description="DRBM" evidence="12">
    <location>
        <begin position="285"/>
        <end position="355"/>
    </location>
</feature>
<dbReference type="GO" id="GO:0006397">
    <property type="term" value="P:mRNA processing"/>
    <property type="evidence" value="ECO:0007669"/>
    <property type="project" value="UniProtKB-UniRule"/>
</dbReference>
<dbReference type="PANTHER" id="PTHR14950">
    <property type="entry name" value="DICER-RELATED"/>
    <property type="match status" value="1"/>
</dbReference>
<dbReference type="RefSeq" id="WP_308459198.1">
    <property type="nucleotide sequence ID" value="NZ_JAJEPS010000005.1"/>
</dbReference>
<gene>
    <name evidence="11" type="primary">rnc</name>
    <name evidence="14" type="ORF">LKD36_07485</name>
</gene>
<keyword evidence="3 11" id="KW-0507">mRNA processing</keyword>
<evidence type="ECO:0000259" key="13">
    <source>
        <dbReference type="PROSITE" id="PS50142"/>
    </source>
</evidence>
<dbReference type="InterPro" id="IPR036389">
    <property type="entry name" value="RNase_III_sf"/>
</dbReference>
<dbReference type="PROSITE" id="PS50142">
    <property type="entry name" value="RNASE_3_2"/>
    <property type="match status" value="1"/>
</dbReference>
<evidence type="ECO:0000256" key="5">
    <source>
        <dbReference type="ARBA" id="ARBA00022723"/>
    </source>
</evidence>
<evidence type="ECO:0000259" key="12">
    <source>
        <dbReference type="PROSITE" id="PS50137"/>
    </source>
</evidence>
<keyword evidence="11" id="KW-0963">Cytoplasm</keyword>
<comment type="similarity">
    <text evidence="2">Belongs to the ribonuclease III family.</text>
</comment>
<comment type="subcellular location">
    <subcellularLocation>
        <location evidence="11">Cytoplasm</location>
    </subcellularLocation>
</comment>
<feature type="domain" description="DRBM" evidence="12">
    <location>
        <begin position="230"/>
        <end position="267"/>
    </location>
</feature>
<dbReference type="Pfam" id="PF00035">
    <property type="entry name" value="dsrm"/>
    <property type="match status" value="1"/>
</dbReference>
<keyword evidence="7 11" id="KW-0378">Hydrolase</keyword>
<dbReference type="PROSITE" id="PS50137">
    <property type="entry name" value="DS_RBD"/>
    <property type="match status" value="2"/>
</dbReference>
<keyword evidence="11" id="KW-0698">rRNA processing</keyword>
<dbReference type="Gene3D" id="3.30.160.20">
    <property type="match status" value="2"/>
</dbReference>
<accession>A0AAE3D9Q1</accession>
<dbReference type="InterPro" id="IPR014720">
    <property type="entry name" value="dsRBD_dom"/>
</dbReference>
<comment type="caution">
    <text evidence="14">The sequence shown here is derived from an EMBL/GenBank/DDBJ whole genome shotgun (WGS) entry which is preliminary data.</text>
</comment>
<dbReference type="SMART" id="SM00358">
    <property type="entry name" value="DSRM"/>
    <property type="match status" value="2"/>
</dbReference>
<comment type="function">
    <text evidence="10 11">Digests double-stranded RNA. Involved in the processing of primary rRNA transcript to yield the immediate precursors to the large and small rRNAs (23S and 16S). Processes some mRNAs, and tRNAs when they are encoded in the rRNA operon. Processes pre-crRNA and tracrRNA of type II CRISPR loci if present in the organism.</text>
</comment>
<dbReference type="InterPro" id="IPR011907">
    <property type="entry name" value="RNase_III"/>
</dbReference>
<evidence type="ECO:0000256" key="11">
    <source>
        <dbReference type="HAMAP-Rule" id="MF_00104"/>
    </source>
</evidence>
<comment type="catalytic activity">
    <reaction evidence="1 11">
        <text>Endonucleolytic cleavage to 5'-phosphomonoester.</text>
        <dbReference type="EC" id="3.1.26.3"/>
    </reaction>
</comment>
<feature type="binding site" evidence="11">
    <location>
        <position position="144"/>
    </location>
    <ligand>
        <name>Mg(2+)</name>
        <dbReference type="ChEBI" id="CHEBI:18420"/>
    </ligand>
</feature>
<dbReference type="SMART" id="SM00535">
    <property type="entry name" value="RIBOc"/>
    <property type="match status" value="1"/>
</dbReference>
<dbReference type="Proteomes" id="UP001198220">
    <property type="component" value="Unassembled WGS sequence"/>
</dbReference>
<keyword evidence="11" id="KW-0699">rRNA-binding</keyword>
<dbReference type="Gene3D" id="1.10.1520.10">
    <property type="entry name" value="Ribonuclease III domain"/>
    <property type="match status" value="1"/>
</dbReference>
<evidence type="ECO:0000256" key="1">
    <source>
        <dbReference type="ARBA" id="ARBA00000109"/>
    </source>
</evidence>
<comment type="cofactor">
    <cofactor evidence="11">
        <name>Mg(2+)</name>
        <dbReference type="ChEBI" id="CHEBI:18420"/>
    </cofactor>
</comment>
<reference evidence="14 15" key="1">
    <citation type="submission" date="2021-10" db="EMBL/GenBank/DDBJ databases">
        <title>Anaerobic single-cell dispensing facilitates the cultivation of human gut bacteria.</title>
        <authorList>
            <person name="Afrizal A."/>
        </authorList>
    </citation>
    <scope>NUCLEOTIDE SEQUENCE [LARGE SCALE GENOMIC DNA]</scope>
    <source>
        <strain evidence="14 15">CLA-AA-H276</strain>
    </source>
</reference>
<dbReference type="GO" id="GO:0008033">
    <property type="term" value="P:tRNA processing"/>
    <property type="evidence" value="ECO:0007669"/>
    <property type="project" value="UniProtKB-KW"/>
</dbReference>
<dbReference type="SUPFAM" id="SSF54768">
    <property type="entry name" value="dsRNA-binding domain-like"/>
    <property type="match status" value="2"/>
</dbReference>
<evidence type="ECO:0000256" key="6">
    <source>
        <dbReference type="ARBA" id="ARBA00022759"/>
    </source>
</evidence>
<comment type="subunit">
    <text evidence="11">Homodimer.</text>
</comment>
<feature type="domain" description="RNase III" evidence="13">
    <location>
        <begin position="6"/>
        <end position="155"/>
    </location>
</feature>
<dbReference type="SUPFAM" id="SSF69065">
    <property type="entry name" value="RNase III domain-like"/>
    <property type="match status" value="1"/>
</dbReference>
<keyword evidence="11" id="KW-0819">tRNA processing</keyword>
<name>A0AAE3D9Q1_9FIRM</name>
<organism evidence="14 15">
    <name type="scientific">Hominiventricola filiformis</name>
    <dbReference type="NCBI Taxonomy" id="2885352"/>
    <lineage>
        <taxon>Bacteria</taxon>
        <taxon>Bacillati</taxon>
        <taxon>Bacillota</taxon>
        <taxon>Clostridia</taxon>
        <taxon>Lachnospirales</taxon>
        <taxon>Lachnospiraceae</taxon>
        <taxon>Hominiventricola</taxon>
    </lineage>
</organism>
<dbReference type="GO" id="GO:0046872">
    <property type="term" value="F:metal ion binding"/>
    <property type="evidence" value="ECO:0007669"/>
    <property type="project" value="UniProtKB-KW"/>
</dbReference>
<keyword evidence="5 11" id="KW-0479">Metal-binding</keyword>
<keyword evidence="6 11" id="KW-0255">Endonuclease</keyword>
<evidence type="ECO:0000256" key="3">
    <source>
        <dbReference type="ARBA" id="ARBA00022664"/>
    </source>
</evidence>
<evidence type="ECO:0000256" key="7">
    <source>
        <dbReference type="ARBA" id="ARBA00022801"/>
    </source>
</evidence>
<sequence length="357" mass="40997">MDEKKIKFIQDQIGYTFKNQELLVQAFTRRSYSMENGGQDNEVLEFIGDKALDFVVVKQLSEEFGHYSKKYQNWEKWGKTEETGTFISDLDEGELTEIKKQLVQKNTLADAIDNLGIAYFLIMGKGDVEKNIQDSLSVKEDLFEAILGAIALDSNWDIEALQDSMNVMLNPGELMFDEDVNYVAEIQAWSSANSGNIPLHCFYPTSMQGTWYMLRHHKCICGEAEQDTHFACEVQIPGIDYHFVGYGRSKNLARMDASRLAYEYLKDEDMLFSIRDEIDDPNYNDSIGQLEILARRGYFSIPQYDFKETHDEDGNPVWNCKCSIKEKDTVTNGRSSSKKDAKKQAAYDMLTFVLEEE</sequence>
<feature type="binding site" evidence="11">
    <location>
        <position position="141"/>
    </location>
    <ligand>
        <name>Mg(2+)</name>
        <dbReference type="ChEBI" id="CHEBI:18420"/>
    </ligand>
</feature>
<dbReference type="InterPro" id="IPR000999">
    <property type="entry name" value="RNase_III_dom"/>
</dbReference>
<keyword evidence="15" id="KW-1185">Reference proteome</keyword>
<dbReference type="HAMAP" id="MF_00104">
    <property type="entry name" value="RNase_III"/>
    <property type="match status" value="1"/>
</dbReference>
<keyword evidence="8 11" id="KW-0460">Magnesium</keyword>
<dbReference type="EC" id="3.1.26.3" evidence="11"/>
<evidence type="ECO:0000313" key="14">
    <source>
        <dbReference type="EMBL" id="MCC2126018.1"/>
    </source>
</evidence>
<dbReference type="GO" id="GO:0005737">
    <property type="term" value="C:cytoplasm"/>
    <property type="evidence" value="ECO:0007669"/>
    <property type="project" value="UniProtKB-SubCell"/>
</dbReference>
<protein>
    <recommendedName>
        <fullName evidence="11">Ribonuclease 3</fullName>
        <ecNumber evidence="11">3.1.26.3</ecNumber>
    </recommendedName>
    <alternativeName>
        <fullName evidence="11">Ribonuclease III</fullName>
        <shortName evidence="11">RNase III</shortName>
    </alternativeName>
</protein>
<evidence type="ECO:0000256" key="2">
    <source>
        <dbReference type="ARBA" id="ARBA00010183"/>
    </source>
</evidence>
<feature type="active site" evidence="11">
    <location>
        <position position="49"/>
    </location>
</feature>
<evidence type="ECO:0000256" key="9">
    <source>
        <dbReference type="ARBA" id="ARBA00022884"/>
    </source>
</evidence>
<keyword evidence="4 11" id="KW-0540">Nuclease</keyword>
<evidence type="ECO:0000256" key="8">
    <source>
        <dbReference type="ARBA" id="ARBA00022842"/>
    </source>
</evidence>